<comment type="caution">
    <text evidence="3">The sequence shown here is derived from an EMBL/GenBank/DDBJ whole genome shotgun (WGS) entry which is preliminary data.</text>
</comment>
<keyword evidence="4" id="KW-1185">Reference proteome</keyword>
<gene>
    <name evidence="3" type="ORF">AAAT34_07145</name>
</gene>
<feature type="chain" id="PRO_5045414087" evidence="2">
    <location>
        <begin position="23"/>
        <end position="2872"/>
    </location>
</feature>
<feature type="compositionally biased region" description="Low complexity" evidence="1">
    <location>
        <begin position="2808"/>
        <end position="2865"/>
    </location>
</feature>
<dbReference type="Proteomes" id="UP001487296">
    <property type="component" value="Unassembled WGS sequence"/>
</dbReference>
<dbReference type="EMBL" id="JBBNFP010000023">
    <property type="protein sequence ID" value="MEQ2486831.1"/>
    <property type="molecule type" value="Genomic_DNA"/>
</dbReference>
<keyword evidence="2" id="KW-0732">Signal</keyword>
<feature type="compositionally biased region" description="Basic and acidic residues" evidence="1">
    <location>
        <begin position="2735"/>
        <end position="2744"/>
    </location>
</feature>
<sequence length="2872" mass="319011">MKTLRYCLTSLLLLMNTLMALATDDIIVNINPVQPVLPPQLGAYVSNPGAYFNVTVTNTTSKQAFIYFGMTLAKMPNTTDPLVIVPGNRMPKMPTVALASNETRQLNLTEMRQMFNHLNASDIVTRLDYSSGFESGQFGLLEEGDYRLQLNVYKWNVDGTTDIQLNGESAVATNGKNSCQFSVRYKVDAPKFVTPMRPMGTTLESLQGVAKLNPINPMFAWTESMLGGARPVHFNYDFKVVEVGPDQDPEDAWAHETHVLYKKDNLTSATAVIPQNVIRMMDKSCTYAARVTAKQRTQVTSNNMNFTLVANEGKSDLMVFRLQADDVPAPPTPTEEQKPETSDEPEDSLVLKFGFKEKEGALTDSLYNFRNPEILSPAFSEDAGARKVFVSDDIFVEWKRVWFVGGSGARQDSVRFSYDVELFRGDPSLSYEENFKQEPVYRHTTEELQDSISWEQINGDVSIGDYLLLRVKPKALNVQSVAFIDDSLNVRDFALSDRISKKFFQCSSQVTIENTTPTNKSASDLKGKVVGIGQYQLTLDELAKSKQGFKGRGRVEWRPLGLKVMVAVEFDSLCINTDDIVYSGIVRGRKDDNYYGHNGEQVDQLFSEWGLDNLVSDTRLPFADKLQKEASKRGREFAKKMGIGNYYKWYHDAKDFVKEGKLDNVCLPIKLPDDMGKVPVDLQIVNVTFTPTWASMDLMGTFMMPKSSHVKNEVLVLGAPHLCISPDRLLPESGAICLLSDFTLTEQDSQFEFTFKSPSDITVTNNGQAPEDGCYISWGADTLSAFMVDIEMAIPKLKKVTDAGDVTSELPKVYIKFGVRDWSDWKTSVKMDSFEADDLPGWTFMPGEMIYDHSSSTNASGMGSFPKTYDRSKVLTANKIETWQGLYIKKVGIRFPKALAFGSADKEKRLEASVDNMFFDKSGASLQANLNNIFDAVTGKVGGWGFSIKKMELNIVQNSFDGCNFSGGIGVPLLGSKDKDEKNIDYRCDIYNQRTLKGSKNKNGYTYVFKVEPRTDELALDFFLAKAKITKSQTYFLLEAEDQDDGKTETHVELCFGGVLSINGKEKISPKLPDIHFVGMRIANFAYKPEGREAWQSSIAKVEEDRKAAFVPTDSKIEFNKWKEMQVGQDCYFSAGQWSLASIEKKLGPFKFKFDDYQFRSDMAAHTVGLYLKGSLSIVDGVFDAGTGFAINAKVNIEDLDLKYDGWELDEISIGANFGVVKLDGRFDIRTSGEDTGLGGNLTVTMPGDLFKVTVDGGCFEHDSGAEDPKEGDKFTWGYFYGELDSKTGVGMDPVKITGVKFGLFFNCKRGGGKGSKVDLSNTKDAPVPSYGTIGIIAGLSLSAISESTMSGDFDMTVIYQKATEDKDGYLSAFLLNGSISGAGGLVKSKASIIYFCDDVDKYFQLNVTFETGSSEFKELAKKLDDLTKDLQELNNQFEKYEKDMKAGLNGLSGKTDKPTESESLEAKDTDTEKPKGSLKAMESTITFDFKITFRANSQNLSTPKWHVYIGEPDYEKRCKITFIDFDAKIVKVKVGANVYVCFGNELPGNGQLPPIPAEISEFLNGGSKEGVKSASRGEADKARRNGVTGITGNVKGGVMVGAQVFGFIKFDLGLISADMGVQAGFDLSLRNLSGGWCTNLNHGKGAKPGHNGWYAEGQMCAYLYAVLKLHIRLGFYNNSFNLLDAGIGGMFRCALPNPNYAVGKARIKLKLLGGLVNVNRSFSFECGEVCDMFYGNPLDNFDMWSEMSIGSERRREGWAYSARIAPELGRRPTIKTNANLNQHYRLIDENERARLEKNGIVSEDIAALASRTFIFRNKDMKDGKYVAYLYSYTDSAKAFADSLHRKPEFVETISYYRGAETTSQHLLDVRMLRPNRFYALKVVGCAKQIEAGMEVDPWTVDTTSTPYKANYTPWEQAKYYYFRTTDQGFDDFDPLSEDFNLEDYVALAYPSQHNKLKFDVDVEDAGSAESSNNKVERIYAHSYDLIFPNIALTREFKFKKPGDKMIWRQYVYDKKDGRRLYTTKDAVVKTMTSILPASKKKVVSCNIIAPEDGLSDVSNGRYNVDVDLSLDYITTRTMTRKEMVEKEKTSPTSFTLLLTKANGGAMPTQQAINVWRELVPDIRQYMSAQGVSSSGSSSSSLPPSRATAGMTGTSGAKGAGSTVNGQKVGGTSSKVGATSPSGSNTAIDKNRKQLAETFYKQWKSRGLVDNEIRKILDGLASNANMYTTKKFTAEEEIPYEVVDTINLAYLPLTITSSSWQGGEDLGGYTTQYEKPFVTSRLIDYEVNTRKYDYFPNHTDYSAMLVNDVNGYWIQRDPFFYLSWLSNYALVGGWRAQLLKYNIGVTTTESLLAVGNGGLYAGLLGRNGSRNVFQGAKDLFNTLVYCPERDYFPVRELDKPEEDVALVGNFRMGGVNVGMLHERFARLSSEALRNITDVYGLARRVSDRLQSEMTRANSLFKQKGKLKNLVSNYLEERNGLYMNVQTDKRDSSFVASTSFSFVRNYAKASVPFYQMALTTYLLDPNDIFEFEGQSKELVDRFAQDNQKKVWTALADETSADYRPFDYAKALKGINYVKVQAYRVNTFDLNSGEYVAIPDLYDMTKGRYKSVMTYNAPVVNILLRSAFDDKPEGFVPTTVADLNRFPNDGGLTIATPSTGSGGTTQGTGTTQQPVGSKTTSKQDLQMNNAKTPEQFRKEMEQEKALDWLKTHKLDADGNWVDEAGNKYDKNHNLIESAPKTDEAPIRKPATTTPTPPTTVEKVGTLTRGDIERADATKQNRESGPINTETADTTSTSKVETERPLRRVPTGTITGTSTGTSSSSSTSGSTSRGGATSNTTNTPTKKSTTTTPVRKAATGSSTTTSTPTRRKRVR</sequence>
<reference evidence="3 4" key="1">
    <citation type="submission" date="2024-04" db="EMBL/GenBank/DDBJ databases">
        <title>Human intestinal bacterial collection.</title>
        <authorList>
            <person name="Pauvert C."/>
            <person name="Hitch T.C.A."/>
            <person name="Clavel T."/>
        </authorList>
    </citation>
    <scope>NUCLEOTIDE SEQUENCE [LARGE SCALE GENOMIC DNA]</scope>
    <source>
        <strain evidence="3 4">CLA-AA-H145</strain>
    </source>
</reference>
<feature type="signal peptide" evidence="2">
    <location>
        <begin position="1"/>
        <end position="22"/>
    </location>
</feature>
<name>A0ABV1FQZ0_9BACT</name>
<feature type="compositionally biased region" description="Low complexity" evidence="1">
    <location>
        <begin position="2133"/>
        <end position="2163"/>
    </location>
</feature>
<evidence type="ECO:0000256" key="1">
    <source>
        <dbReference type="SAM" id="MobiDB-lite"/>
    </source>
</evidence>
<accession>A0ABV1FQZ0</accession>
<dbReference type="RefSeq" id="WP_215759906.1">
    <property type="nucleotide sequence ID" value="NZ_JAHKBE010000023.1"/>
</dbReference>
<protein>
    <submittedName>
        <fullName evidence="3">Uncharacterized protein</fullName>
    </submittedName>
</protein>
<evidence type="ECO:0000256" key="2">
    <source>
        <dbReference type="SAM" id="SignalP"/>
    </source>
</evidence>
<feature type="region of interest" description="Disordered" evidence="1">
    <location>
        <begin position="2735"/>
        <end position="2872"/>
    </location>
</feature>
<feature type="region of interest" description="Disordered" evidence="1">
    <location>
        <begin position="326"/>
        <end position="347"/>
    </location>
</feature>
<feature type="region of interest" description="Disordered" evidence="1">
    <location>
        <begin position="2655"/>
        <end position="2684"/>
    </location>
</feature>
<evidence type="ECO:0000313" key="4">
    <source>
        <dbReference type="Proteomes" id="UP001487296"/>
    </source>
</evidence>
<feature type="region of interest" description="Disordered" evidence="1">
    <location>
        <begin position="1449"/>
        <end position="1478"/>
    </location>
</feature>
<feature type="region of interest" description="Disordered" evidence="1">
    <location>
        <begin position="2130"/>
        <end position="2190"/>
    </location>
</feature>
<evidence type="ECO:0000313" key="3">
    <source>
        <dbReference type="EMBL" id="MEQ2486831.1"/>
    </source>
</evidence>
<feature type="compositionally biased region" description="Polar residues" evidence="1">
    <location>
        <begin position="2164"/>
        <end position="2188"/>
    </location>
</feature>
<feature type="compositionally biased region" description="Basic and acidic residues" evidence="1">
    <location>
        <begin position="2767"/>
        <end position="2779"/>
    </location>
</feature>
<feature type="compositionally biased region" description="Basic and acidic residues" evidence="1">
    <location>
        <begin position="1455"/>
        <end position="1476"/>
    </location>
</feature>
<feature type="compositionally biased region" description="Polar residues" evidence="1">
    <location>
        <begin position="2783"/>
        <end position="2796"/>
    </location>
</feature>
<proteinExistence type="predicted"/>
<organism evidence="3 4">
    <name type="scientific">Hallella faecis</name>
    <dbReference type="NCBI Taxonomy" id="2841596"/>
    <lineage>
        <taxon>Bacteria</taxon>
        <taxon>Pseudomonadati</taxon>
        <taxon>Bacteroidota</taxon>
        <taxon>Bacteroidia</taxon>
        <taxon>Bacteroidales</taxon>
        <taxon>Prevotellaceae</taxon>
        <taxon>Hallella</taxon>
    </lineage>
</organism>
<feature type="compositionally biased region" description="Low complexity" evidence="1">
    <location>
        <begin position="2665"/>
        <end position="2675"/>
    </location>
</feature>